<feature type="transmembrane region" description="Helical" evidence="1">
    <location>
        <begin position="76"/>
        <end position="95"/>
    </location>
</feature>
<feature type="transmembrane region" description="Helical" evidence="1">
    <location>
        <begin position="44"/>
        <end position="69"/>
    </location>
</feature>
<accession>A0ABV3ZKJ4</accession>
<reference evidence="2 3" key="1">
    <citation type="submission" date="2023-07" db="EMBL/GenBank/DDBJ databases">
        <authorList>
            <person name="Lian W.-H."/>
        </authorList>
    </citation>
    <scope>NUCLEOTIDE SEQUENCE [LARGE SCALE GENOMIC DNA]</scope>
    <source>
        <strain evidence="2 3">SYSU DXS3180</strain>
    </source>
</reference>
<keyword evidence="1" id="KW-0472">Membrane</keyword>
<dbReference type="RefSeq" id="WP_369331473.1">
    <property type="nucleotide sequence ID" value="NZ_JAULBC010000007.1"/>
</dbReference>
<evidence type="ECO:0000256" key="1">
    <source>
        <dbReference type="SAM" id="Phobius"/>
    </source>
</evidence>
<organism evidence="2 3">
    <name type="scientific">Danxiaibacter flavus</name>
    <dbReference type="NCBI Taxonomy" id="3049108"/>
    <lineage>
        <taxon>Bacteria</taxon>
        <taxon>Pseudomonadati</taxon>
        <taxon>Bacteroidota</taxon>
        <taxon>Chitinophagia</taxon>
        <taxon>Chitinophagales</taxon>
        <taxon>Chitinophagaceae</taxon>
        <taxon>Danxiaibacter</taxon>
    </lineage>
</organism>
<feature type="transmembrane region" description="Helical" evidence="1">
    <location>
        <begin position="12"/>
        <end position="32"/>
    </location>
</feature>
<proteinExistence type="predicted"/>
<comment type="caution">
    <text evidence="2">The sequence shown here is derived from an EMBL/GenBank/DDBJ whole genome shotgun (WGS) entry which is preliminary data.</text>
</comment>
<keyword evidence="3" id="KW-1185">Reference proteome</keyword>
<protein>
    <submittedName>
        <fullName evidence="2">Uncharacterized protein</fullName>
    </submittedName>
</protein>
<dbReference type="Proteomes" id="UP001560573">
    <property type="component" value="Unassembled WGS sequence"/>
</dbReference>
<sequence length="168" mass="19779">MQALKRRINPITIITAWTVLMIMLTPVFMYISNIGASGGEQKPLVTLATMIEVTVYGAAIFSLLTPFVFKLWFKKNWYFVFVILFILIPVAIDVWDRYFKTYYNTSETNTAVNGAEIKTTIEYYDEFKTVRSISIWKNNKRDSVWKIFSKNWQIKKQQIYRNDTLISE</sequence>
<evidence type="ECO:0000313" key="3">
    <source>
        <dbReference type="Proteomes" id="UP001560573"/>
    </source>
</evidence>
<dbReference type="EMBL" id="JAULBC010000007">
    <property type="protein sequence ID" value="MEX6690065.1"/>
    <property type="molecule type" value="Genomic_DNA"/>
</dbReference>
<gene>
    <name evidence="2" type="ORF">QTN47_21330</name>
</gene>
<name>A0ABV3ZKJ4_9BACT</name>
<keyword evidence="1" id="KW-1133">Transmembrane helix</keyword>
<keyword evidence="1" id="KW-0812">Transmembrane</keyword>
<evidence type="ECO:0000313" key="2">
    <source>
        <dbReference type="EMBL" id="MEX6690065.1"/>
    </source>
</evidence>